<keyword evidence="3" id="KW-0732">Signal</keyword>
<reference evidence="9" key="1">
    <citation type="submission" date="2025-08" db="UniProtKB">
        <authorList>
            <consortium name="RefSeq"/>
        </authorList>
    </citation>
    <scope>IDENTIFICATION</scope>
</reference>
<evidence type="ECO:0000256" key="3">
    <source>
        <dbReference type="ARBA" id="ARBA00022729"/>
    </source>
</evidence>
<feature type="compositionally biased region" description="Pro residues" evidence="6">
    <location>
        <begin position="270"/>
        <end position="286"/>
    </location>
</feature>
<dbReference type="PANTHER" id="PTHR15427:SF50">
    <property type="entry name" value="COMPLEMENT C1Q TUMOR NECROSIS FACTOR-RELATED PROTEIN 2-LIKE"/>
    <property type="match status" value="1"/>
</dbReference>
<keyword evidence="8" id="KW-1185">Reference proteome</keyword>
<evidence type="ECO:0000259" key="7">
    <source>
        <dbReference type="PROSITE" id="PS51041"/>
    </source>
</evidence>
<protein>
    <submittedName>
        <fullName evidence="9">Collagen alpha-1(XXVI) chain-like isoform X3</fullName>
    </submittedName>
</protein>
<dbReference type="PROSITE" id="PS51041">
    <property type="entry name" value="EMI"/>
    <property type="match status" value="1"/>
</dbReference>
<dbReference type="Proteomes" id="UP000515154">
    <property type="component" value="Linkage group LG1"/>
</dbReference>
<evidence type="ECO:0000256" key="6">
    <source>
        <dbReference type="SAM" id="MobiDB-lite"/>
    </source>
</evidence>
<feature type="coiled-coil region" evidence="5">
    <location>
        <begin position="338"/>
        <end position="365"/>
    </location>
</feature>
<evidence type="ECO:0000256" key="4">
    <source>
        <dbReference type="ARBA" id="ARBA00023157"/>
    </source>
</evidence>
<dbReference type="InterPro" id="IPR050392">
    <property type="entry name" value="Collagen/C1q_domain"/>
</dbReference>
<dbReference type="PANTHER" id="PTHR15427">
    <property type="entry name" value="EMILIN ELASTIN MICROFIBRIL INTERFACE-LOCATED PROTEIN ELASTIN MICROFIBRIL INTERFACER"/>
    <property type="match status" value="1"/>
</dbReference>
<evidence type="ECO:0000256" key="5">
    <source>
        <dbReference type="SAM" id="Coils"/>
    </source>
</evidence>
<comment type="subcellular location">
    <subcellularLocation>
        <location evidence="1">Secreted</location>
    </subcellularLocation>
</comment>
<feature type="region of interest" description="Disordered" evidence="6">
    <location>
        <begin position="210"/>
        <end position="332"/>
    </location>
</feature>
<feature type="domain" description="EMI" evidence="7">
    <location>
        <begin position="78"/>
        <end position="165"/>
    </location>
</feature>
<dbReference type="RefSeq" id="XP_036363975.1">
    <property type="nucleotide sequence ID" value="XM_036508082.1"/>
</dbReference>
<dbReference type="Pfam" id="PF07546">
    <property type="entry name" value="EMI"/>
    <property type="match status" value="1"/>
</dbReference>
<evidence type="ECO:0000313" key="8">
    <source>
        <dbReference type="Proteomes" id="UP000515154"/>
    </source>
</evidence>
<dbReference type="InterPro" id="IPR011489">
    <property type="entry name" value="EMI_domain"/>
</dbReference>
<sequence>MISDDEASATYGTGRDCRCFGHESTEGGHVVSGGAGVMSGDNGSLSPSRRVYTILLLLLLWGCVYTVHAENTGHLANTPRWCPYFRSRLMPCLEVSGHETYLSRNWHHCTGYRCAKYKCPTNGNGRKRALGGRIAQRPKYRKVYRVRKELAWKCCPGFNGNNCENECFNCTVLETMQNQIKQLETRLTTNHRSRDCKGCSKDFVNERSYYRVKGERGEPGLPGKDGRPGLAGRPGPKGERGPTGPVGMPGRPGDTINRRKDRKPYRVAGPPGPPGLPGPPGPPGPRGPTGLSGIPGLPGVNAVEKTDSVGHSEGPGLHGRFSKAGSDDIRGENDAQTVTEIEEKLKFLQDQVSHLQGEMLDIKNTYSEVSLLRDRLTLLEKLVIKDITDKNREMESSHYRT</sequence>
<dbReference type="GO" id="GO:0005576">
    <property type="term" value="C:extracellular region"/>
    <property type="evidence" value="ECO:0007669"/>
    <property type="project" value="UniProtKB-SubCell"/>
</dbReference>
<name>A0A7E6F9L8_9MOLL</name>
<organism evidence="8 9">
    <name type="scientific">Octopus sinensis</name>
    <name type="common">East Asian common octopus</name>
    <dbReference type="NCBI Taxonomy" id="2607531"/>
    <lineage>
        <taxon>Eukaryota</taxon>
        <taxon>Metazoa</taxon>
        <taxon>Spiralia</taxon>
        <taxon>Lophotrochozoa</taxon>
        <taxon>Mollusca</taxon>
        <taxon>Cephalopoda</taxon>
        <taxon>Coleoidea</taxon>
        <taxon>Octopodiformes</taxon>
        <taxon>Octopoda</taxon>
        <taxon>Incirrata</taxon>
        <taxon>Octopodidae</taxon>
        <taxon>Octopus</taxon>
    </lineage>
</organism>
<dbReference type="AlphaFoldDB" id="A0A7E6F9L8"/>
<dbReference type="Pfam" id="PF01391">
    <property type="entry name" value="Collagen"/>
    <property type="match status" value="1"/>
</dbReference>
<keyword evidence="2" id="KW-0964">Secreted</keyword>
<evidence type="ECO:0000313" key="9">
    <source>
        <dbReference type="RefSeq" id="XP_036363975.1"/>
    </source>
</evidence>
<proteinExistence type="predicted"/>
<dbReference type="InterPro" id="IPR008160">
    <property type="entry name" value="Collagen"/>
</dbReference>
<evidence type="ECO:0000256" key="2">
    <source>
        <dbReference type="ARBA" id="ARBA00022525"/>
    </source>
</evidence>
<keyword evidence="5" id="KW-0175">Coiled coil</keyword>
<accession>A0A7E6F9L8</accession>
<keyword evidence="4" id="KW-1015">Disulfide bond</keyword>
<gene>
    <name evidence="9" type="primary">LOC115231280</name>
</gene>
<evidence type="ECO:0000256" key="1">
    <source>
        <dbReference type="ARBA" id="ARBA00004613"/>
    </source>
</evidence>